<dbReference type="Proteomes" id="UP001148662">
    <property type="component" value="Unassembled WGS sequence"/>
</dbReference>
<keyword evidence="2" id="KW-1185">Reference proteome</keyword>
<evidence type="ECO:0000313" key="1">
    <source>
        <dbReference type="EMBL" id="KAJ3536956.1"/>
    </source>
</evidence>
<sequence>MANLIRSAKYGNGWKQYDLDAYNMQVQFEDSATFFGSSDMPLPIADEELLTTQEAEEMVNDKYELITLLDLAMKPRPAGESTVDDFAVELLKRLGYVKRQRVARTRKDIPFLVCGETRHVKTDVCLIERAQDDILLLLQQDKRYTLADTIEPQAQMIAEIL</sequence>
<name>A0ACC1SCS7_9APHY</name>
<dbReference type="EMBL" id="JANHOG010001446">
    <property type="protein sequence ID" value="KAJ3536956.1"/>
    <property type="molecule type" value="Genomic_DNA"/>
</dbReference>
<reference evidence="1" key="1">
    <citation type="submission" date="2022-07" db="EMBL/GenBank/DDBJ databases">
        <title>Genome Sequence of Phlebia brevispora.</title>
        <authorList>
            <person name="Buettner E."/>
        </authorList>
    </citation>
    <scope>NUCLEOTIDE SEQUENCE</scope>
    <source>
        <strain evidence="1">MPL23</strain>
    </source>
</reference>
<accession>A0ACC1SCS7</accession>
<gene>
    <name evidence="1" type="ORF">NM688_g6765</name>
</gene>
<organism evidence="1 2">
    <name type="scientific">Phlebia brevispora</name>
    <dbReference type="NCBI Taxonomy" id="194682"/>
    <lineage>
        <taxon>Eukaryota</taxon>
        <taxon>Fungi</taxon>
        <taxon>Dikarya</taxon>
        <taxon>Basidiomycota</taxon>
        <taxon>Agaricomycotina</taxon>
        <taxon>Agaricomycetes</taxon>
        <taxon>Polyporales</taxon>
        <taxon>Meruliaceae</taxon>
        <taxon>Phlebia</taxon>
    </lineage>
</organism>
<comment type="caution">
    <text evidence="1">The sequence shown here is derived from an EMBL/GenBank/DDBJ whole genome shotgun (WGS) entry which is preliminary data.</text>
</comment>
<protein>
    <submittedName>
        <fullName evidence="1">Uncharacterized protein</fullName>
    </submittedName>
</protein>
<evidence type="ECO:0000313" key="2">
    <source>
        <dbReference type="Proteomes" id="UP001148662"/>
    </source>
</evidence>
<proteinExistence type="predicted"/>